<dbReference type="PANTHER" id="PTHR36440">
    <property type="entry name" value="PUTATIVE (AFU_ORTHOLOGUE AFUA_8G07350)-RELATED"/>
    <property type="match status" value="1"/>
</dbReference>
<dbReference type="RefSeq" id="WP_111362709.1">
    <property type="nucleotide sequence ID" value="NZ_VINQ01000003.1"/>
</dbReference>
<sequence length="158" mass="17162">MSFADNGDDCVEWLGTSYSRMLSAEDTGGAMSIVDSVGPPGSGPPRHVHRGADETFVMLSGEAEFWMAGETVVKQVGESVFVPRGTEHTFRVTGDKPSRHLVILTPGGFDGFFYEMAARSLRIPEDMEAVTEAAQRYQLEFTGPPLGAMQQEKGRDVS</sequence>
<protein>
    <submittedName>
        <fullName evidence="2">Cupin domain-containing protein</fullName>
    </submittedName>
</protein>
<gene>
    <name evidence="2" type="ORF">FLO80_06120</name>
</gene>
<dbReference type="InterPro" id="IPR011051">
    <property type="entry name" value="RmlC_Cupin_sf"/>
</dbReference>
<reference evidence="2 3" key="1">
    <citation type="submission" date="2019-07" db="EMBL/GenBank/DDBJ databases">
        <title>Aquicoccus porphyridii gen. nov., sp. nov., isolated from a small marine red alga, Porphyridium marinum.</title>
        <authorList>
            <person name="Liu L."/>
        </authorList>
    </citation>
    <scope>NUCLEOTIDE SEQUENCE [LARGE SCALE GENOMIC DNA]</scope>
    <source>
        <strain evidence="2 3">L1 8-17</strain>
    </source>
</reference>
<keyword evidence="3" id="KW-1185">Reference proteome</keyword>
<dbReference type="SUPFAM" id="SSF51182">
    <property type="entry name" value="RmlC-like cupins"/>
    <property type="match status" value="1"/>
</dbReference>
<accession>A0A5A9ZKY5</accession>
<dbReference type="Proteomes" id="UP000325291">
    <property type="component" value="Unassembled WGS sequence"/>
</dbReference>
<dbReference type="Pfam" id="PF07883">
    <property type="entry name" value="Cupin_2"/>
    <property type="match status" value="1"/>
</dbReference>
<evidence type="ECO:0000313" key="2">
    <source>
        <dbReference type="EMBL" id="KAA0917606.1"/>
    </source>
</evidence>
<dbReference type="InterPro" id="IPR014710">
    <property type="entry name" value="RmlC-like_jellyroll"/>
</dbReference>
<dbReference type="InterPro" id="IPR013096">
    <property type="entry name" value="Cupin_2"/>
</dbReference>
<feature type="domain" description="Cupin type-2" evidence="1">
    <location>
        <begin position="39"/>
        <end position="103"/>
    </location>
</feature>
<dbReference type="Gene3D" id="2.60.120.10">
    <property type="entry name" value="Jelly Rolls"/>
    <property type="match status" value="1"/>
</dbReference>
<evidence type="ECO:0000313" key="3">
    <source>
        <dbReference type="Proteomes" id="UP000325291"/>
    </source>
</evidence>
<name>A0A5A9ZKY5_9RHOB</name>
<evidence type="ECO:0000259" key="1">
    <source>
        <dbReference type="Pfam" id="PF07883"/>
    </source>
</evidence>
<proteinExistence type="predicted"/>
<organism evidence="2 3">
    <name type="scientific">Aquicoccus porphyridii</name>
    <dbReference type="NCBI Taxonomy" id="1852029"/>
    <lineage>
        <taxon>Bacteria</taxon>
        <taxon>Pseudomonadati</taxon>
        <taxon>Pseudomonadota</taxon>
        <taxon>Alphaproteobacteria</taxon>
        <taxon>Rhodobacterales</taxon>
        <taxon>Paracoccaceae</taxon>
        <taxon>Aquicoccus</taxon>
    </lineage>
</organism>
<dbReference type="AlphaFoldDB" id="A0A5A9ZKY5"/>
<dbReference type="EMBL" id="VINQ01000003">
    <property type="protein sequence ID" value="KAA0917606.1"/>
    <property type="molecule type" value="Genomic_DNA"/>
</dbReference>
<dbReference type="PANTHER" id="PTHR36440:SF1">
    <property type="entry name" value="PUTATIVE (AFU_ORTHOLOGUE AFUA_8G07350)-RELATED"/>
    <property type="match status" value="1"/>
</dbReference>
<comment type="caution">
    <text evidence="2">The sequence shown here is derived from an EMBL/GenBank/DDBJ whole genome shotgun (WGS) entry which is preliminary data.</text>
</comment>
<dbReference type="InterPro" id="IPR053146">
    <property type="entry name" value="QDO-like"/>
</dbReference>